<dbReference type="GO" id="GO:0044550">
    <property type="term" value="P:secondary metabolite biosynthetic process"/>
    <property type="evidence" value="ECO:0007669"/>
    <property type="project" value="TreeGrafter"/>
</dbReference>
<reference evidence="5 6" key="1">
    <citation type="journal article" date="2016" name="PLoS Pathog.">
        <title>Biosynthesis of antibiotic leucinostatins in bio-control fungus Purpureocillium lilacinum and their inhibition on phytophthora revealed by genome mining.</title>
        <authorList>
            <person name="Wang G."/>
            <person name="Liu Z."/>
            <person name="Lin R."/>
            <person name="Li E."/>
            <person name="Mao Z."/>
            <person name="Ling J."/>
            <person name="Yang Y."/>
            <person name="Yin W.B."/>
            <person name="Xie B."/>
        </authorList>
    </citation>
    <scope>NUCLEOTIDE SEQUENCE [LARGE SCALE GENOMIC DNA]</scope>
    <source>
        <strain evidence="5">170</strain>
    </source>
</reference>
<dbReference type="PANTHER" id="PTHR45527">
    <property type="entry name" value="NONRIBOSOMAL PEPTIDE SYNTHETASE"/>
    <property type="match status" value="1"/>
</dbReference>
<dbReference type="GO" id="GO:0043041">
    <property type="term" value="P:amino acid activation for nonribosomal peptide biosynthetic process"/>
    <property type="evidence" value="ECO:0007669"/>
    <property type="project" value="TreeGrafter"/>
</dbReference>
<dbReference type="STRING" id="1380566.A0A179FG47"/>
<dbReference type="KEGG" id="pchm:VFPPC_05829"/>
<dbReference type="Pfam" id="PF00501">
    <property type="entry name" value="AMP-binding"/>
    <property type="match status" value="1"/>
</dbReference>
<dbReference type="GO" id="GO:0003824">
    <property type="term" value="F:catalytic activity"/>
    <property type="evidence" value="ECO:0007669"/>
    <property type="project" value="InterPro"/>
</dbReference>
<dbReference type="GeneID" id="28848952"/>
<keyword evidence="1" id="KW-0596">Phosphopantetheine</keyword>
<dbReference type="InterPro" id="IPR001242">
    <property type="entry name" value="Condensation_dom"/>
</dbReference>
<evidence type="ECO:0000256" key="1">
    <source>
        <dbReference type="ARBA" id="ARBA00022450"/>
    </source>
</evidence>
<evidence type="ECO:0000313" key="5">
    <source>
        <dbReference type="EMBL" id="OAQ64575.2"/>
    </source>
</evidence>
<dbReference type="InterPro" id="IPR045851">
    <property type="entry name" value="AMP-bd_C_sf"/>
</dbReference>
<dbReference type="RefSeq" id="XP_018141889.2">
    <property type="nucleotide sequence ID" value="XM_018284958.2"/>
</dbReference>
<dbReference type="SUPFAM" id="SSF56801">
    <property type="entry name" value="Acetyl-CoA synthetase-like"/>
    <property type="match status" value="1"/>
</dbReference>
<dbReference type="EMBL" id="LSBJ02000005">
    <property type="protein sequence ID" value="OAQ64575.2"/>
    <property type="molecule type" value="Genomic_DNA"/>
</dbReference>
<evidence type="ECO:0000313" key="6">
    <source>
        <dbReference type="Proteomes" id="UP000078397"/>
    </source>
</evidence>
<organism evidence="5 6">
    <name type="scientific">Pochonia chlamydosporia 170</name>
    <dbReference type="NCBI Taxonomy" id="1380566"/>
    <lineage>
        <taxon>Eukaryota</taxon>
        <taxon>Fungi</taxon>
        <taxon>Dikarya</taxon>
        <taxon>Ascomycota</taxon>
        <taxon>Pezizomycotina</taxon>
        <taxon>Sordariomycetes</taxon>
        <taxon>Hypocreomycetidae</taxon>
        <taxon>Hypocreales</taxon>
        <taxon>Clavicipitaceae</taxon>
        <taxon>Pochonia</taxon>
    </lineage>
</organism>
<dbReference type="Gene3D" id="3.30.559.10">
    <property type="entry name" value="Chloramphenicol acetyltransferase-like domain"/>
    <property type="match status" value="1"/>
</dbReference>
<dbReference type="InterPro" id="IPR042099">
    <property type="entry name" value="ANL_N_sf"/>
</dbReference>
<dbReference type="Gene3D" id="3.40.50.12780">
    <property type="entry name" value="N-terminal domain of ligase-like"/>
    <property type="match status" value="1"/>
</dbReference>
<evidence type="ECO:0000259" key="4">
    <source>
        <dbReference type="Pfam" id="PF00668"/>
    </source>
</evidence>
<dbReference type="PANTHER" id="PTHR45527:SF12">
    <property type="entry name" value="NONRIBOSOMAL PEPTIDE SYNTHETASE IVOA"/>
    <property type="match status" value="1"/>
</dbReference>
<dbReference type="InterPro" id="IPR000873">
    <property type="entry name" value="AMP-dep_synth/lig_dom"/>
</dbReference>
<dbReference type="GO" id="GO:0005737">
    <property type="term" value="C:cytoplasm"/>
    <property type="evidence" value="ECO:0007669"/>
    <property type="project" value="TreeGrafter"/>
</dbReference>
<comment type="caution">
    <text evidence="5">The sequence shown here is derived from an EMBL/GenBank/DDBJ whole genome shotgun (WGS) entry which is preliminary data.</text>
</comment>
<feature type="domain" description="AMP-dependent synthetase/ligase" evidence="3">
    <location>
        <begin position="455"/>
        <end position="796"/>
    </location>
</feature>
<keyword evidence="6" id="KW-1185">Reference proteome</keyword>
<keyword evidence="2" id="KW-0597">Phosphoprotein</keyword>
<evidence type="ECO:0000259" key="3">
    <source>
        <dbReference type="Pfam" id="PF00501"/>
    </source>
</evidence>
<dbReference type="Proteomes" id="UP000078397">
    <property type="component" value="Unassembled WGS sequence"/>
</dbReference>
<proteinExistence type="predicted"/>
<dbReference type="Gene3D" id="3.30.559.30">
    <property type="entry name" value="Nonribosomal peptide synthetase, condensation domain"/>
    <property type="match status" value="1"/>
</dbReference>
<accession>A0A179FG47</accession>
<dbReference type="OrthoDB" id="416786at2759"/>
<dbReference type="Gene3D" id="3.30.300.30">
    <property type="match status" value="1"/>
</dbReference>
<name>A0A179FG47_METCM</name>
<evidence type="ECO:0000256" key="2">
    <source>
        <dbReference type="ARBA" id="ARBA00022553"/>
    </source>
</evidence>
<dbReference type="SUPFAM" id="SSF52777">
    <property type="entry name" value="CoA-dependent acyltransferases"/>
    <property type="match status" value="2"/>
</dbReference>
<dbReference type="GO" id="GO:0031177">
    <property type="term" value="F:phosphopantetheine binding"/>
    <property type="evidence" value="ECO:0007669"/>
    <property type="project" value="TreeGrafter"/>
</dbReference>
<dbReference type="AlphaFoldDB" id="A0A179FG47"/>
<dbReference type="Pfam" id="PF00668">
    <property type="entry name" value="Condensation"/>
    <property type="match status" value="1"/>
</dbReference>
<feature type="domain" description="Condensation" evidence="4">
    <location>
        <begin position="32"/>
        <end position="436"/>
    </location>
</feature>
<sequence>MASPGIMSKDDVDEAILTDIARACNTSIKDIEDVYECTPSQIRMIQEIRPEVYQFVLSFGPSASVERFSEALRRVVDLNAILRTRFAICRLGTLQVVLGADEIPIHHSGDMEQYLQDSRTEGLWIGVPLFRARFIGTKFVATIHHAIMDYWSWFTLFNVDLAAAYYQLEPPTRVPFKDFVAHCKSIDDSEAKVFWAARFRGHPACFPDFGSGGSGEVRKAATRKVSLGRTVSGAVLAQMPYFIEASWAITSSIYTGNDSVAYGYLLSGRSSSSNGLRNTLGPTVIEVPIQVDLKRNMSVEQLIKERALSLRQLQANPAVQCGIHKIIAASTASKHAAAYRTLLNILPELPAAGESEDIKLECMTSIEAPFPLHLIFNINGDGFTIDPRFDPQAISETQLNHALNQFEHVLQLLIESPTKTKLSSLKLLNPHDHQRISSWNRGTPQQSAASIQQAFRVQVREHPDAPAVEDGDMRMEYGMLDRMSDRLAHDLRARGVSRNVAVAMIFEKSLWATVAMLGILKAGGVCVPIDEKDDLSDRTAVCSRVNAKLVLVSSTQHPKSVGVGSDIFIVNHDTIGSTKTSNPVPNDTSCQDDNAFTLLTADAGTELRAVMLQHGNLTVSLVSQAQRLGWQQGCRMLHRTSYASSWSIFEVLGMLLSGGCVCVHSKPGDEMNLSRAIEGSESNWTILSSSELCTVAPSSTPSLENVLCIGERPIPTKVSTMWTKAVRLFRGWGTSETSFISTVLDVPPSSPDTTCVGLPAGCSVWIVNSQNIHDLAPIGSIGELLVAGPGVAKGYLADEAKTAASFVAAPAWAASFSLEDARMYRTGLLGRYDTDGNICLVGRRSNRVQIKGRGTQLEDIERVLLNCDRLSDIAILTQISAGRTQIVAVVCLADSVLPSKSILGPISETCKSVVTRDISTVKNYAKSKLPSDIVPTVWIAVESLPRTDSQALDRGSIRDWVKSTGLKHLV</sequence>
<protein>
    <submittedName>
        <fullName evidence="5">HC-toxin synthetase protein</fullName>
    </submittedName>
</protein>
<dbReference type="InterPro" id="IPR023213">
    <property type="entry name" value="CAT-like_dom_sf"/>
</dbReference>
<gene>
    <name evidence="5" type="ORF">VFPPC_05829</name>
</gene>